<dbReference type="EMBL" id="CAJVCH010146322">
    <property type="protein sequence ID" value="CAG7727277.1"/>
    <property type="molecule type" value="Genomic_DNA"/>
</dbReference>
<evidence type="ECO:0000256" key="2">
    <source>
        <dbReference type="ARBA" id="ARBA00005677"/>
    </source>
</evidence>
<organism evidence="8 9">
    <name type="scientific">Allacma fusca</name>
    <dbReference type="NCBI Taxonomy" id="39272"/>
    <lineage>
        <taxon>Eukaryota</taxon>
        <taxon>Metazoa</taxon>
        <taxon>Ecdysozoa</taxon>
        <taxon>Arthropoda</taxon>
        <taxon>Hexapoda</taxon>
        <taxon>Collembola</taxon>
        <taxon>Symphypleona</taxon>
        <taxon>Sminthuridae</taxon>
        <taxon>Allacma</taxon>
    </lineage>
</organism>
<accession>A0A8J2P668</accession>
<evidence type="ECO:0000256" key="7">
    <source>
        <dbReference type="ARBA" id="ARBA00035545"/>
    </source>
</evidence>
<evidence type="ECO:0000256" key="5">
    <source>
        <dbReference type="ARBA" id="ARBA00023274"/>
    </source>
</evidence>
<evidence type="ECO:0000313" key="8">
    <source>
        <dbReference type="EMBL" id="CAG7727277.1"/>
    </source>
</evidence>
<dbReference type="OrthoDB" id="19439at2759"/>
<evidence type="ECO:0000256" key="4">
    <source>
        <dbReference type="ARBA" id="ARBA00023128"/>
    </source>
</evidence>
<dbReference type="Pfam" id="PF05046">
    <property type="entry name" value="Img2"/>
    <property type="match status" value="1"/>
</dbReference>
<dbReference type="GO" id="GO:0003735">
    <property type="term" value="F:structural constituent of ribosome"/>
    <property type="evidence" value="ECO:0007669"/>
    <property type="project" value="InterPro"/>
</dbReference>
<comment type="subcellular location">
    <subcellularLocation>
        <location evidence="1">Mitochondrion</location>
    </subcellularLocation>
</comment>
<keyword evidence="9" id="KW-1185">Reference proteome</keyword>
<evidence type="ECO:0000313" key="9">
    <source>
        <dbReference type="Proteomes" id="UP000708208"/>
    </source>
</evidence>
<dbReference type="GO" id="GO:0005762">
    <property type="term" value="C:mitochondrial large ribosomal subunit"/>
    <property type="evidence" value="ECO:0007669"/>
    <property type="project" value="TreeGrafter"/>
</dbReference>
<evidence type="ECO:0000256" key="1">
    <source>
        <dbReference type="ARBA" id="ARBA00004173"/>
    </source>
</evidence>
<keyword evidence="3" id="KW-0689">Ribosomal protein</keyword>
<evidence type="ECO:0000256" key="3">
    <source>
        <dbReference type="ARBA" id="ARBA00022980"/>
    </source>
</evidence>
<comment type="similarity">
    <text evidence="2">Belongs to the mitochondrion-specific ribosomal protein mL49 family.</text>
</comment>
<dbReference type="PANTHER" id="PTHR13477:SF0">
    <property type="entry name" value="LARGE RIBOSOMAL SUBUNIT PROTEIN ML49"/>
    <property type="match status" value="1"/>
</dbReference>
<dbReference type="AlphaFoldDB" id="A0A8J2P668"/>
<reference evidence="8" key="1">
    <citation type="submission" date="2021-06" db="EMBL/GenBank/DDBJ databases">
        <authorList>
            <person name="Hodson N. C."/>
            <person name="Mongue J. A."/>
            <person name="Jaron S. K."/>
        </authorList>
    </citation>
    <scope>NUCLEOTIDE SEQUENCE</scope>
</reference>
<name>A0A8J2P668_9HEXA</name>
<gene>
    <name evidence="8" type="ORF">AFUS01_LOCUS16129</name>
</gene>
<comment type="caution">
    <text evidence="8">The sequence shown here is derived from an EMBL/GenBank/DDBJ whole genome shotgun (WGS) entry which is preliminary data.</text>
</comment>
<dbReference type="GO" id="GO:0006412">
    <property type="term" value="P:translation"/>
    <property type="evidence" value="ECO:0007669"/>
    <property type="project" value="InterPro"/>
</dbReference>
<dbReference type="PANTHER" id="PTHR13477">
    <property type="entry name" value="MITOCHONDRIAL 39S RIBOSOMAL PROTEIN L49"/>
    <property type="match status" value="1"/>
</dbReference>
<protein>
    <recommendedName>
        <fullName evidence="6">Large ribosomal subunit protein mL49</fullName>
    </recommendedName>
    <alternativeName>
        <fullName evidence="7">39S ribosomal protein L49, mitochondrial</fullName>
    </alternativeName>
</protein>
<sequence>MNSLSLLRSSSRVLLGSFRNAGAESIIAPQVVSRRHKGYYKSSVEGPAEQYTEVEKSYVEWKFVEKLLPPKLVPETPSDPGVVYPSGWKTPNPEEYSKLPYYIRRTKNGMLPVYYRSFNRGMFQTTRVRYVEGNVWILEKELGQYLKKNFPKQPIITHANEVGRYVQVRGDHEPMIKQWLLDKGF</sequence>
<dbReference type="FunFam" id="3.30.780.10:FF:000009">
    <property type="entry name" value="39S ribosomal protein L49, mitochondrial"/>
    <property type="match status" value="1"/>
</dbReference>
<dbReference type="Proteomes" id="UP000708208">
    <property type="component" value="Unassembled WGS sequence"/>
</dbReference>
<evidence type="ECO:0000256" key="6">
    <source>
        <dbReference type="ARBA" id="ARBA00035191"/>
    </source>
</evidence>
<keyword evidence="4" id="KW-0496">Mitochondrion</keyword>
<dbReference type="InterPro" id="IPR007740">
    <property type="entry name" value="Ribosomal_mL49"/>
</dbReference>
<keyword evidence="5" id="KW-0687">Ribonucleoprotein</keyword>
<proteinExistence type="inferred from homology"/>